<evidence type="ECO:0000259" key="1">
    <source>
        <dbReference type="Pfam" id="PF04986"/>
    </source>
</evidence>
<protein>
    <recommendedName>
        <fullName evidence="1">Transposase IS801/IS1294 domain-containing protein</fullName>
    </recommendedName>
</protein>
<sequence>MGAAARTWLAEREADLLPVGYFHGVFTLPAEAAGIAFQNKAFVYDLLFKAASETMLTIAADRKHIGITAVLHTWGSAMTHHPHVHMIVPGGGITPDGSRWISSRPAFLLPVRVLSKLFRRLFLTRLVALHDAARLSFFGALAHLAERRAFLRHLSPVRKKRWVVYAKAPFAGPEAVLAYLSRYTHRVAISNSRLIRFDKDSITFRYKDYRRDSADRQQVMTLATDEFIRRFLIHVLPRGFHRIRHYGLLAGSARKASLALARELLNVAAPPDDDTPDEPDNFRPPCPCCDGRMIIIEMFER</sequence>
<dbReference type="EMBL" id="JAUSVF010000002">
    <property type="protein sequence ID" value="MDQ0322024.1"/>
    <property type="molecule type" value="Genomic_DNA"/>
</dbReference>
<feature type="domain" description="Transposase IS801/IS1294" evidence="1">
    <location>
        <begin position="66"/>
        <end position="253"/>
    </location>
</feature>
<dbReference type="Proteomes" id="UP001230207">
    <property type="component" value="Unassembled WGS sequence"/>
</dbReference>
<reference evidence="2 4" key="1">
    <citation type="submission" date="2023-07" db="EMBL/GenBank/DDBJ databases">
        <title>Genomic Encyclopedia of Type Strains, Phase IV (KMG-IV): sequencing the most valuable type-strain genomes for metagenomic binning, comparative biology and taxonomic classification.</title>
        <authorList>
            <person name="Goeker M."/>
        </authorList>
    </citation>
    <scope>NUCLEOTIDE SEQUENCE [LARGE SCALE GENOMIC DNA]</scope>
    <source>
        <strain evidence="2 4">DSM 1112</strain>
    </source>
</reference>
<dbReference type="PANTHER" id="PTHR37023:SF1">
    <property type="entry name" value="ISSOD25 TRANSPOSASE TNPA_ISSOD25"/>
    <property type="match status" value="1"/>
</dbReference>
<name>A0ABU0BUV0_9HYPH</name>
<dbReference type="InterPro" id="IPR007069">
    <property type="entry name" value="Transposase_32"/>
</dbReference>
<gene>
    <name evidence="2" type="ORF">QO002_004230</name>
    <name evidence="3" type="ORF">QO002_004260</name>
</gene>
<evidence type="ECO:0000313" key="2">
    <source>
        <dbReference type="EMBL" id="MDQ0322024.1"/>
    </source>
</evidence>
<keyword evidence="4" id="KW-1185">Reference proteome</keyword>
<organism evidence="2 4">
    <name type="scientific">Pararhizobium capsulatum DSM 1112</name>
    <dbReference type="NCBI Taxonomy" id="1121113"/>
    <lineage>
        <taxon>Bacteria</taxon>
        <taxon>Pseudomonadati</taxon>
        <taxon>Pseudomonadota</taxon>
        <taxon>Alphaproteobacteria</taxon>
        <taxon>Hyphomicrobiales</taxon>
        <taxon>Rhizobiaceae</taxon>
        <taxon>Rhizobium/Agrobacterium group</taxon>
        <taxon>Pararhizobium</taxon>
    </lineage>
</organism>
<accession>A0ABU0BUV0</accession>
<proteinExistence type="predicted"/>
<dbReference type="Pfam" id="PF04986">
    <property type="entry name" value="Y2_Tnp"/>
    <property type="match status" value="1"/>
</dbReference>
<dbReference type="PANTHER" id="PTHR37023">
    <property type="entry name" value="TRANSPOSASE"/>
    <property type="match status" value="1"/>
</dbReference>
<dbReference type="EMBL" id="JAUSVF010000002">
    <property type="protein sequence ID" value="MDQ0322054.1"/>
    <property type="molecule type" value="Genomic_DNA"/>
</dbReference>
<evidence type="ECO:0000313" key="4">
    <source>
        <dbReference type="Proteomes" id="UP001230207"/>
    </source>
</evidence>
<comment type="caution">
    <text evidence="2">The sequence shown here is derived from an EMBL/GenBank/DDBJ whole genome shotgun (WGS) entry which is preliminary data.</text>
</comment>
<evidence type="ECO:0000313" key="3">
    <source>
        <dbReference type="EMBL" id="MDQ0322054.1"/>
    </source>
</evidence>